<dbReference type="AlphaFoldDB" id="A0A850NQH6"/>
<feature type="non-terminal residue" evidence="3">
    <location>
        <position position="1"/>
    </location>
</feature>
<dbReference type="InterPro" id="IPR010359">
    <property type="entry name" value="IrrE_HExxH"/>
</dbReference>
<dbReference type="Pfam" id="PF09856">
    <property type="entry name" value="ScfRs"/>
    <property type="match status" value="1"/>
</dbReference>
<accession>A0A850NQH6</accession>
<name>A0A850NQH6_9PROT</name>
<evidence type="ECO:0000259" key="1">
    <source>
        <dbReference type="Pfam" id="PF06114"/>
    </source>
</evidence>
<evidence type="ECO:0000259" key="2">
    <source>
        <dbReference type="Pfam" id="PF09856"/>
    </source>
</evidence>
<sequence>PALARSVSALHRALRVARDDASGMMLPSGRRIRLPADEARQLYHDRLNHFPELEAAAEQVREQMVGEDGASLAPSEIEQALIWRLRRRHGLVVSIAALDNAMRAYDAASRMLTLSELLPRESRGFQLAFQLMLIEAHRVLDDMVERIEPTSPEADTLIRIGLLNYAAAALLMPYEPFIAAAEDLRYDIALLAARFSVSFEQAAQRLSTLQRPGRRGVPLFFVRLDAASNVTKSFSAGGFPLPQQGGSCPRWIGNLAMTTPGQMRTQVGKFSDGGTYLCFARTVSAPSLGWGDIPPIHSIVMGCEIEHAPHIVYGDGIDPEAAAVRIGPSCRLCDWQNCRSRAFPPLEHRLSLDMHHRTLTRYPFRSGRK</sequence>
<dbReference type="Proteomes" id="UP000565205">
    <property type="component" value="Unassembled WGS sequence"/>
</dbReference>
<organism evidence="3 4">
    <name type="scientific">Endobacter medicaginis</name>
    <dbReference type="NCBI Taxonomy" id="1181271"/>
    <lineage>
        <taxon>Bacteria</taxon>
        <taxon>Pseudomonadati</taxon>
        <taxon>Pseudomonadota</taxon>
        <taxon>Alphaproteobacteria</taxon>
        <taxon>Acetobacterales</taxon>
        <taxon>Acetobacteraceae</taxon>
        <taxon>Endobacter</taxon>
    </lineage>
</organism>
<gene>
    <name evidence="3" type="ORF">HUK83_15655</name>
</gene>
<comment type="caution">
    <text evidence="3">The sequence shown here is derived from an EMBL/GenBank/DDBJ whole genome shotgun (WGS) entry which is preliminary data.</text>
</comment>
<dbReference type="EMBL" id="JABXXQ010000489">
    <property type="protein sequence ID" value="NVN31763.1"/>
    <property type="molecule type" value="Genomic_DNA"/>
</dbReference>
<dbReference type="Pfam" id="PF06114">
    <property type="entry name" value="Peptidase_M78"/>
    <property type="match status" value="1"/>
</dbReference>
<feature type="domain" description="Short-chain fatty acyl coenzyme A regulators C-terminal" evidence="2">
    <location>
        <begin position="208"/>
        <end position="362"/>
    </location>
</feature>
<proteinExistence type="predicted"/>
<evidence type="ECO:0000313" key="4">
    <source>
        <dbReference type="Proteomes" id="UP000565205"/>
    </source>
</evidence>
<dbReference type="InterPro" id="IPR018653">
    <property type="entry name" value="ScfR_C"/>
</dbReference>
<evidence type="ECO:0000313" key="3">
    <source>
        <dbReference type="EMBL" id="NVN31763.1"/>
    </source>
</evidence>
<protein>
    <submittedName>
        <fullName evidence="3">DUF2083 domain-containing protein</fullName>
    </submittedName>
</protein>
<reference evidence="3 4" key="1">
    <citation type="submission" date="2020-06" db="EMBL/GenBank/DDBJ databases">
        <title>Description of novel acetic acid bacteria.</title>
        <authorList>
            <person name="Sombolestani A."/>
        </authorList>
    </citation>
    <scope>NUCLEOTIDE SEQUENCE [LARGE SCALE GENOMIC DNA]</scope>
    <source>
        <strain evidence="3 4">LMG 26838</strain>
    </source>
</reference>
<dbReference type="RefSeq" id="WP_176626299.1">
    <property type="nucleotide sequence ID" value="NZ_JABXXQ010000489.1"/>
</dbReference>
<feature type="domain" description="IrrE N-terminal-like" evidence="1">
    <location>
        <begin position="88"/>
        <end position="207"/>
    </location>
</feature>